<accession>A0A9P3LJT8</accession>
<organism evidence="2 3">
    <name type="scientific">Phanerochaete sordida</name>
    <dbReference type="NCBI Taxonomy" id="48140"/>
    <lineage>
        <taxon>Eukaryota</taxon>
        <taxon>Fungi</taxon>
        <taxon>Dikarya</taxon>
        <taxon>Basidiomycota</taxon>
        <taxon>Agaricomycotina</taxon>
        <taxon>Agaricomycetes</taxon>
        <taxon>Polyporales</taxon>
        <taxon>Phanerochaetaceae</taxon>
        <taxon>Phanerochaete</taxon>
    </lineage>
</organism>
<gene>
    <name evidence="2" type="ORF">PsYK624_139590</name>
</gene>
<evidence type="ECO:0000313" key="3">
    <source>
        <dbReference type="Proteomes" id="UP000703269"/>
    </source>
</evidence>
<reference evidence="2 3" key="1">
    <citation type="submission" date="2021-08" db="EMBL/GenBank/DDBJ databases">
        <title>Draft Genome Sequence of Phanerochaete sordida strain YK-624.</title>
        <authorList>
            <person name="Mori T."/>
            <person name="Dohra H."/>
            <person name="Suzuki T."/>
            <person name="Kawagishi H."/>
            <person name="Hirai H."/>
        </authorList>
    </citation>
    <scope>NUCLEOTIDE SEQUENCE [LARGE SCALE GENOMIC DNA]</scope>
    <source>
        <strain evidence="2 3">YK-624</strain>
    </source>
</reference>
<feature type="region of interest" description="Disordered" evidence="1">
    <location>
        <begin position="115"/>
        <end position="148"/>
    </location>
</feature>
<keyword evidence="3" id="KW-1185">Reference proteome</keyword>
<dbReference type="Proteomes" id="UP000703269">
    <property type="component" value="Unassembled WGS sequence"/>
</dbReference>
<sequence length="174" mass="17498">MLVDASSAGTFSFAFWHWLPFVRQTLCFVTGIMRVAGVAALSLLAASSIVRAVPHMNSGAEVSVSRRVLPPSPPGAGSHIASVEVLDIPPGKENLQDIVQERDILLLGARKGGDGGGGGGGGGGGKGGNDSGGGKHGSGGGHSHSGARVNIDGTSTSYIFTGLVLTLPFLRALV</sequence>
<dbReference type="AlphaFoldDB" id="A0A9P3LJT8"/>
<dbReference type="EMBL" id="BPQB01000076">
    <property type="protein sequence ID" value="GJE97738.1"/>
    <property type="molecule type" value="Genomic_DNA"/>
</dbReference>
<evidence type="ECO:0000256" key="1">
    <source>
        <dbReference type="SAM" id="MobiDB-lite"/>
    </source>
</evidence>
<comment type="caution">
    <text evidence="2">The sequence shown here is derived from an EMBL/GenBank/DDBJ whole genome shotgun (WGS) entry which is preliminary data.</text>
</comment>
<feature type="compositionally biased region" description="Gly residues" evidence="1">
    <location>
        <begin position="115"/>
        <end position="143"/>
    </location>
</feature>
<evidence type="ECO:0000313" key="2">
    <source>
        <dbReference type="EMBL" id="GJE97738.1"/>
    </source>
</evidence>
<protein>
    <submittedName>
        <fullName evidence="2">Uncharacterized protein</fullName>
    </submittedName>
</protein>
<proteinExistence type="predicted"/>
<name>A0A9P3LJT8_9APHY</name>